<proteinExistence type="predicted"/>
<comment type="caution">
    <text evidence="1">The sequence shown here is derived from an EMBL/GenBank/DDBJ whole genome shotgun (WGS) entry which is preliminary data.</text>
</comment>
<organism evidence="1 2">
    <name type="scientific">Bauhinia variegata</name>
    <name type="common">Purple orchid tree</name>
    <name type="synonym">Phanera variegata</name>
    <dbReference type="NCBI Taxonomy" id="167791"/>
    <lineage>
        <taxon>Eukaryota</taxon>
        <taxon>Viridiplantae</taxon>
        <taxon>Streptophyta</taxon>
        <taxon>Embryophyta</taxon>
        <taxon>Tracheophyta</taxon>
        <taxon>Spermatophyta</taxon>
        <taxon>Magnoliopsida</taxon>
        <taxon>eudicotyledons</taxon>
        <taxon>Gunneridae</taxon>
        <taxon>Pentapetalae</taxon>
        <taxon>rosids</taxon>
        <taxon>fabids</taxon>
        <taxon>Fabales</taxon>
        <taxon>Fabaceae</taxon>
        <taxon>Cercidoideae</taxon>
        <taxon>Cercideae</taxon>
        <taxon>Bauhiniinae</taxon>
        <taxon>Bauhinia</taxon>
    </lineage>
</organism>
<reference evidence="1 2" key="1">
    <citation type="journal article" date="2022" name="DNA Res.">
        <title>Chromosomal-level genome assembly of the orchid tree Bauhinia variegata (Leguminosae; Cercidoideae) supports the allotetraploid origin hypothesis of Bauhinia.</title>
        <authorList>
            <person name="Zhong Y."/>
            <person name="Chen Y."/>
            <person name="Zheng D."/>
            <person name="Pang J."/>
            <person name="Liu Y."/>
            <person name="Luo S."/>
            <person name="Meng S."/>
            <person name="Qian L."/>
            <person name="Wei D."/>
            <person name="Dai S."/>
            <person name="Zhou R."/>
        </authorList>
    </citation>
    <scope>NUCLEOTIDE SEQUENCE [LARGE SCALE GENOMIC DNA]</scope>
    <source>
        <strain evidence="1">BV-YZ2020</strain>
    </source>
</reference>
<evidence type="ECO:0000313" key="2">
    <source>
        <dbReference type="Proteomes" id="UP000828941"/>
    </source>
</evidence>
<name>A0ACB9PIZ7_BAUVA</name>
<evidence type="ECO:0000313" key="1">
    <source>
        <dbReference type="EMBL" id="KAI4348411.1"/>
    </source>
</evidence>
<gene>
    <name evidence="1" type="ORF">L6164_009137</name>
</gene>
<accession>A0ACB9PIZ7</accession>
<sequence length="195" mass="22340">MKNRASQLLKQVIAALTSMAKSKTLALKTKTNAVKARLIIFSLFKNKKFLMSNLSQKLHSLVGRHSDPKEECFLEDGDDRNKAIVFFNSNARSYEALPNPSETQLVEYEDEDEGHEDSKYPDLAHSLFVLKDLDFGGSVIDHVKTSKEEAGQEFKLEDEIDRVADLFIRKFRRQIILQKQDSLKRHQEMLQRGAA</sequence>
<dbReference type="EMBL" id="CM039429">
    <property type="protein sequence ID" value="KAI4348411.1"/>
    <property type="molecule type" value="Genomic_DNA"/>
</dbReference>
<dbReference type="Proteomes" id="UP000828941">
    <property type="component" value="Chromosome 4"/>
</dbReference>
<keyword evidence="2" id="KW-1185">Reference proteome</keyword>
<protein>
    <submittedName>
        <fullName evidence="1">Uncharacterized protein</fullName>
    </submittedName>
</protein>